<proteinExistence type="predicted"/>
<feature type="domain" description="Non-reducing end beta-L-arabinofuranosidase-like GH127 C-terminal" evidence="3">
    <location>
        <begin position="543"/>
        <end position="656"/>
    </location>
</feature>
<dbReference type="InterPro" id="IPR049049">
    <property type="entry name" value="Beta-AFase-like_GH127_C"/>
</dbReference>
<dbReference type="InterPro" id="IPR012878">
    <property type="entry name" value="Beta-AFase-like_GH127_cat"/>
</dbReference>
<dbReference type="GO" id="GO:0005975">
    <property type="term" value="P:carbohydrate metabolic process"/>
    <property type="evidence" value="ECO:0007669"/>
    <property type="project" value="InterPro"/>
</dbReference>
<evidence type="ECO:0000259" key="1">
    <source>
        <dbReference type="Pfam" id="PF07944"/>
    </source>
</evidence>
<accession>A0A0R1XFI1</accession>
<evidence type="ECO:0000259" key="2">
    <source>
        <dbReference type="Pfam" id="PF20736"/>
    </source>
</evidence>
<reference evidence="4 5" key="1">
    <citation type="journal article" date="2015" name="Genome Announc.">
        <title>Expanding the biotechnology potential of lactobacilli through comparative genomics of 213 strains and associated genera.</title>
        <authorList>
            <person name="Sun Z."/>
            <person name="Harris H.M."/>
            <person name="McCann A."/>
            <person name="Guo C."/>
            <person name="Argimon S."/>
            <person name="Zhang W."/>
            <person name="Yang X."/>
            <person name="Jeffery I.B."/>
            <person name="Cooney J.C."/>
            <person name="Kagawa T.F."/>
            <person name="Liu W."/>
            <person name="Song Y."/>
            <person name="Salvetti E."/>
            <person name="Wrobel A."/>
            <person name="Rasinkangas P."/>
            <person name="Parkhill J."/>
            <person name="Rea M.C."/>
            <person name="O'Sullivan O."/>
            <person name="Ritari J."/>
            <person name="Douillard F.P."/>
            <person name="Paul Ross R."/>
            <person name="Yang R."/>
            <person name="Briner A.E."/>
            <person name="Felis G.E."/>
            <person name="de Vos W.M."/>
            <person name="Barrangou R."/>
            <person name="Klaenhammer T.R."/>
            <person name="Caufield P.W."/>
            <person name="Cui Y."/>
            <person name="Zhang H."/>
            <person name="O'Toole P.W."/>
        </authorList>
    </citation>
    <scope>NUCLEOTIDE SEQUENCE [LARGE SCALE GENOMIC DNA]</scope>
    <source>
        <strain evidence="4 5">DSM 16991</strain>
    </source>
</reference>
<dbReference type="Proteomes" id="UP000050949">
    <property type="component" value="Unassembled WGS sequence"/>
</dbReference>
<dbReference type="PATRIC" id="fig|1122147.4.peg.1483"/>
<evidence type="ECO:0000259" key="3">
    <source>
        <dbReference type="Pfam" id="PF20737"/>
    </source>
</evidence>
<dbReference type="Pfam" id="PF20736">
    <property type="entry name" value="Glyco_hydro127M"/>
    <property type="match status" value="1"/>
</dbReference>
<organism evidence="4 5">
    <name type="scientific">Schleiferilactobacillus harbinensis DSM 16991</name>
    <dbReference type="NCBI Taxonomy" id="1122147"/>
    <lineage>
        <taxon>Bacteria</taxon>
        <taxon>Bacillati</taxon>
        <taxon>Bacillota</taxon>
        <taxon>Bacilli</taxon>
        <taxon>Lactobacillales</taxon>
        <taxon>Lactobacillaceae</taxon>
        <taxon>Schleiferilactobacillus</taxon>
    </lineage>
</organism>
<sequence length="659" mass="73180">MQFKDIKVTDPFWTKYRDIVKTKLIPYQWSVINDDKDIAIEKENAGAYDAVEKSHAVENLKIAAGLVKGHFYGFWFQDSDVYKWLEAVAYALRYAPDAELEGIADSLIDIIAQAQEPDGYLDTYIQIEAPTHKWTHVSLSHELYVMGHYIEAGVAYYQTTGNQKALAIAKKMGDCIDANFGPEENKMHGYPGHPEVELALAKLADETGDAKYTRVAKYMIDQRGTHPNNFFEEQLKNVQTKKIEDPYFGDASQPDPDAPYFQNDVPVRDMQSAEGHAVRMTYLLTGMAHVARQTGDESLMAACQRLWEDITQRQMYVTGGIGSSAPNGEAFTFDYDLPNDTAYAETCASCAMAFFAKQMRDGRQDADYGDVLERELYNGTISGMSLDGEHFFYVNPLEVDPEASAKDPMKSHVKVQRAAWFGCACCPPNLARLVASVDQYIYTVTDDAIYADQFIGNETTFDNGVTIAQSGNFPWSGEVTFQVRAAGSVDTILAIRIPAWSRHNYQVTVAGKPYAGVLDHGYLKIKQTWSGTTTITVSLDMSVQEIHADHRIKDDVGKVAIQRGPVVYALEEADNGKHLQANSVAADAQFTVTEDNSTFAVPTVQLTTTGTHTDAATVPGTLYGASATVLTHAQPLVFIPYFAWANRTPGEMMVWVYQH</sequence>
<dbReference type="PANTHER" id="PTHR43465:SF2">
    <property type="entry name" value="DUF1680 DOMAIN PROTEIN (AFU_ORTHOLOGUE AFUA_1G08910)"/>
    <property type="match status" value="1"/>
</dbReference>
<dbReference type="OrthoDB" id="9757939at2"/>
<dbReference type="EMBL" id="AZFW01000023">
    <property type="protein sequence ID" value="KRM28871.1"/>
    <property type="molecule type" value="Genomic_DNA"/>
</dbReference>
<feature type="domain" description="Non-reducing end beta-L-arabinofuranosidase-like GH127 middle" evidence="2">
    <location>
        <begin position="449"/>
        <end position="541"/>
    </location>
</feature>
<dbReference type="Pfam" id="PF20737">
    <property type="entry name" value="Glyco_hydro127C"/>
    <property type="match status" value="1"/>
</dbReference>
<dbReference type="AlphaFoldDB" id="A0A0R1XFI1"/>
<dbReference type="Pfam" id="PF07944">
    <property type="entry name" value="Beta-AFase-like_GH127_cat"/>
    <property type="match status" value="1"/>
</dbReference>
<dbReference type="InterPro" id="IPR008928">
    <property type="entry name" value="6-hairpin_glycosidase_sf"/>
</dbReference>
<dbReference type="SUPFAM" id="SSF48208">
    <property type="entry name" value="Six-hairpin glycosidases"/>
    <property type="match status" value="1"/>
</dbReference>
<comment type="caution">
    <text evidence="4">The sequence shown here is derived from an EMBL/GenBank/DDBJ whole genome shotgun (WGS) entry which is preliminary data.</text>
</comment>
<gene>
    <name evidence="4" type="ORF">FC91_GL001433</name>
</gene>
<dbReference type="PANTHER" id="PTHR43465">
    <property type="entry name" value="DUF1680 DOMAIN PROTEIN (AFU_ORTHOLOGUE AFUA_1G08910)"/>
    <property type="match status" value="1"/>
</dbReference>
<evidence type="ECO:0000313" key="5">
    <source>
        <dbReference type="Proteomes" id="UP000050949"/>
    </source>
</evidence>
<dbReference type="InterPro" id="IPR049174">
    <property type="entry name" value="Beta-AFase-like"/>
</dbReference>
<feature type="domain" description="Non-reducing end beta-L-arabinofuranosidase-like GH127 catalytic" evidence="1">
    <location>
        <begin position="5"/>
        <end position="438"/>
    </location>
</feature>
<name>A0A0R1XFI1_9LACO</name>
<dbReference type="RefSeq" id="WP_027829153.1">
    <property type="nucleotide sequence ID" value="NZ_AUEH01000042.1"/>
</dbReference>
<evidence type="ECO:0000313" key="4">
    <source>
        <dbReference type="EMBL" id="KRM28871.1"/>
    </source>
</evidence>
<protein>
    <recommendedName>
        <fullName evidence="6">Glycoside hydrolase family 127 protein</fullName>
    </recommendedName>
</protein>
<dbReference type="InterPro" id="IPR049046">
    <property type="entry name" value="Beta-AFase-like_GH127_middle"/>
</dbReference>
<dbReference type="eggNOG" id="COG3533">
    <property type="taxonomic scope" value="Bacteria"/>
</dbReference>
<evidence type="ECO:0008006" key="6">
    <source>
        <dbReference type="Google" id="ProtNLM"/>
    </source>
</evidence>